<feature type="compositionally biased region" description="Basic and acidic residues" evidence="4">
    <location>
        <begin position="475"/>
        <end position="486"/>
    </location>
</feature>
<evidence type="ECO:0000256" key="3">
    <source>
        <dbReference type="ARBA" id="ARBA00023273"/>
    </source>
</evidence>
<dbReference type="GO" id="GO:0005886">
    <property type="term" value="C:plasma membrane"/>
    <property type="evidence" value="ECO:0007669"/>
    <property type="project" value="TreeGrafter"/>
</dbReference>
<dbReference type="SMART" id="SM00228">
    <property type="entry name" value="PDZ"/>
    <property type="match status" value="2"/>
</dbReference>
<feature type="compositionally biased region" description="Pro residues" evidence="4">
    <location>
        <begin position="523"/>
        <end position="550"/>
    </location>
</feature>
<feature type="compositionally biased region" description="Basic and acidic residues" evidence="4">
    <location>
        <begin position="453"/>
        <end position="463"/>
    </location>
</feature>
<dbReference type="AlphaFoldDB" id="A0A0A9WBB5"/>
<protein>
    <submittedName>
        <fullName evidence="6">Harmonin</fullName>
    </submittedName>
</protein>
<feature type="region of interest" description="Disordered" evidence="4">
    <location>
        <begin position="348"/>
        <end position="412"/>
    </location>
</feature>
<dbReference type="InterPro" id="IPR036034">
    <property type="entry name" value="PDZ_sf"/>
</dbReference>
<comment type="subcellular location">
    <subcellularLocation>
        <location evidence="1">Cell projection</location>
    </subcellularLocation>
</comment>
<dbReference type="Gene3D" id="2.30.42.10">
    <property type="match status" value="2"/>
</dbReference>
<dbReference type="EMBL" id="GBHO01038908">
    <property type="protein sequence ID" value="JAG04696.1"/>
    <property type="molecule type" value="Transcribed_RNA"/>
</dbReference>
<feature type="domain" description="PDZ" evidence="5">
    <location>
        <begin position="26"/>
        <end position="95"/>
    </location>
</feature>
<name>A0A0A9WBB5_LYGHE</name>
<feature type="domain" description="PDZ" evidence="5">
    <location>
        <begin position="154"/>
        <end position="226"/>
    </location>
</feature>
<feature type="region of interest" description="Disordered" evidence="4">
    <location>
        <begin position="1"/>
        <end position="26"/>
    </location>
</feature>
<feature type="region of interest" description="Disordered" evidence="4">
    <location>
        <begin position="266"/>
        <end position="298"/>
    </location>
</feature>
<dbReference type="GO" id="GO:0002142">
    <property type="term" value="C:stereocilia ankle link complex"/>
    <property type="evidence" value="ECO:0007669"/>
    <property type="project" value="TreeGrafter"/>
</dbReference>
<evidence type="ECO:0000256" key="2">
    <source>
        <dbReference type="ARBA" id="ARBA00022737"/>
    </source>
</evidence>
<dbReference type="InterPro" id="IPR051844">
    <property type="entry name" value="USH2_Complex_Protein"/>
</dbReference>
<feature type="region of interest" description="Disordered" evidence="4">
    <location>
        <begin position="444"/>
        <end position="653"/>
    </location>
</feature>
<dbReference type="PROSITE" id="PS50106">
    <property type="entry name" value="PDZ"/>
    <property type="match status" value="2"/>
</dbReference>
<feature type="compositionally biased region" description="Polar residues" evidence="4">
    <location>
        <begin position="632"/>
        <end position="652"/>
    </location>
</feature>
<dbReference type="GO" id="GO:0032426">
    <property type="term" value="C:stereocilium tip"/>
    <property type="evidence" value="ECO:0007669"/>
    <property type="project" value="TreeGrafter"/>
</dbReference>
<keyword evidence="2" id="KW-0677">Repeat</keyword>
<gene>
    <name evidence="6" type="primary">Ush1c</name>
    <name evidence="6" type="ORF">CM83_72855</name>
</gene>
<feature type="compositionally biased region" description="Polar residues" evidence="4">
    <location>
        <begin position="579"/>
        <end position="595"/>
    </location>
</feature>
<dbReference type="SUPFAM" id="SSF50156">
    <property type="entry name" value="PDZ domain-like"/>
    <property type="match status" value="2"/>
</dbReference>
<evidence type="ECO:0000259" key="5">
    <source>
        <dbReference type="PROSITE" id="PS50106"/>
    </source>
</evidence>
<reference evidence="6" key="1">
    <citation type="journal article" date="2014" name="PLoS ONE">
        <title>Transcriptome-Based Identification of ABC Transporters in the Western Tarnished Plant Bug Lygus hesperus.</title>
        <authorList>
            <person name="Hull J.J."/>
            <person name="Chaney K."/>
            <person name="Geib S.M."/>
            <person name="Fabrick J.A."/>
            <person name="Brent C.S."/>
            <person name="Walsh D."/>
            <person name="Lavine L.C."/>
        </authorList>
    </citation>
    <scope>NUCLEOTIDE SEQUENCE</scope>
</reference>
<feature type="compositionally biased region" description="Low complexity" evidence="4">
    <location>
        <begin position="268"/>
        <end position="286"/>
    </location>
</feature>
<feature type="compositionally biased region" description="Low complexity" evidence="4">
    <location>
        <begin position="368"/>
        <end position="386"/>
    </location>
</feature>
<dbReference type="PANTHER" id="PTHR23116:SF36">
    <property type="entry name" value="HARMONIN"/>
    <property type="match status" value="1"/>
</dbReference>
<reference evidence="6" key="2">
    <citation type="submission" date="2014-07" db="EMBL/GenBank/DDBJ databases">
        <authorList>
            <person name="Hull J."/>
        </authorList>
    </citation>
    <scope>NUCLEOTIDE SEQUENCE</scope>
</reference>
<evidence type="ECO:0000256" key="1">
    <source>
        <dbReference type="ARBA" id="ARBA00004316"/>
    </source>
</evidence>
<sequence>MAYTVRSYSSSGSSTGSVGSGSLVRTVRLNRRPPPAKLGFSLRGGKEHGTGFFITAVEPNSEAFNQGLMVGDQILRVNSFPVEDATHKEVLQLIQGQPIVTLKVKAVGMIPVKENPEDELSWQIVEPAPAMIAPRLPDLCKGDICDPTTPTDVRMVLKVPPRAKLGCGICKGPEWKPGVYVQFTKENSIARLAGLRPGDQILQCNNFTFTPETPFTEAVAVMRCSGVLELVVRKGAGMELFPGESSGYNSSASSVAGDTPTRMTALPEETNGTLNGNTNGNHTSNELPDPPIHRIPNRTEYTNGCTVIHVGGVDESDNNNKKQIAEICMVSQQLETKTTTVFVEVHHSEDDNVSHTQSDASTDRLTNSSSVSSFTSSASSLSSAISQELERRSKRPPIDPEELERDRAHKQAGKLIKSGLAKEKVQQHEQLMEEFRKAHRKMFSADQSTNHHNGVEEREESRLAAKSSFNGDVTDGARMEPNTDHLKTKRQAAPPPPPPLPSQMENGEQTKVVKPPSTKKYPAPTPPSMPPPVVQLPPTTPPPPSPPYCPTPDYDTTSIASEVVEEVARRTTNNNNNNSQHHGNSAHSCHNGNHQSDGKAKANGKMDKVEMQSLESFKLTNPSKVKPRPPSTYFTPTASSHSDTSNGSTASTLPVKDKPIVTIREYPDGKERRNPVKFDFLQNIGPPGPVASGQPIACRLQDELSQTLSRATILSQNECQSSSNGVNGSHQKGTIVTININPQQKPETTKPFYLFPNGNANGVQAKKISTMIQQQVSNQKLSNGVKPKNGVVENGAKNSVTFNFSHKTSEVRNANHSTPNGILKNGNSNVSQVQIQPQNGLDKIAQQKSIKFGGM</sequence>
<keyword evidence="3" id="KW-0966">Cell projection</keyword>
<organism evidence="6">
    <name type="scientific">Lygus hesperus</name>
    <name type="common">Western plant bug</name>
    <dbReference type="NCBI Taxonomy" id="30085"/>
    <lineage>
        <taxon>Eukaryota</taxon>
        <taxon>Metazoa</taxon>
        <taxon>Ecdysozoa</taxon>
        <taxon>Arthropoda</taxon>
        <taxon>Hexapoda</taxon>
        <taxon>Insecta</taxon>
        <taxon>Pterygota</taxon>
        <taxon>Neoptera</taxon>
        <taxon>Paraneoptera</taxon>
        <taxon>Hemiptera</taxon>
        <taxon>Heteroptera</taxon>
        <taxon>Panheteroptera</taxon>
        <taxon>Cimicomorpha</taxon>
        <taxon>Miridae</taxon>
        <taxon>Mirini</taxon>
        <taxon>Lygus</taxon>
    </lineage>
</organism>
<feature type="compositionally biased region" description="Polar residues" evidence="4">
    <location>
        <begin position="613"/>
        <end position="623"/>
    </location>
</feature>
<evidence type="ECO:0000313" key="6">
    <source>
        <dbReference type="EMBL" id="JAG04696.1"/>
    </source>
</evidence>
<evidence type="ECO:0000256" key="4">
    <source>
        <dbReference type="SAM" id="MobiDB-lite"/>
    </source>
</evidence>
<dbReference type="InterPro" id="IPR001478">
    <property type="entry name" value="PDZ"/>
</dbReference>
<accession>A0A0A9WBB5</accession>
<feature type="compositionally biased region" description="Basic and acidic residues" evidence="4">
    <location>
        <begin position="596"/>
        <end position="610"/>
    </location>
</feature>
<dbReference type="PANTHER" id="PTHR23116">
    <property type="entry name" value="PDZ DOMAIN CONTAINING WHIRLIN AND HARMONIN-RELATED"/>
    <property type="match status" value="1"/>
</dbReference>
<feature type="compositionally biased region" description="Polar residues" evidence="4">
    <location>
        <begin position="354"/>
        <end position="367"/>
    </location>
</feature>
<dbReference type="Pfam" id="PF00595">
    <property type="entry name" value="PDZ"/>
    <property type="match status" value="1"/>
</dbReference>
<proteinExistence type="predicted"/>
<dbReference type="GO" id="GO:0005929">
    <property type="term" value="C:cilium"/>
    <property type="evidence" value="ECO:0007669"/>
    <property type="project" value="TreeGrafter"/>
</dbReference>